<keyword evidence="5 6" id="KW-0472">Membrane</keyword>
<dbReference type="InterPro" id="IPR020846">
    <property type="entry name" value="MFS_dom"/>
</dbReference>
<evidence type="ECO:0000259" key="7">
    <source>
        <dbReference type="PROSITE" id="PS50850"/>
    </source>
</evidence>
<evidence type="ECO:0000256" key="1">
    <source>
        <dbReference type="ARBA" id="ARBA00004141"/>
    </source>
</evidence>
<feature type="transmembrane region" description="Helical" evidence="6">
    <location>
        <begin position="88"/>
        <end position="108"/>
    </location>
</feature>
<comment type="subcellular location">
    <subcellularLocation>
        <location evidence="1">Membrane</location>
        <topology evidence="1">Multi-pass membrane protein</topology>
    </subcellularLocation>
</comment>
<reference evidence="8" key="1">
    <citation type="journal article" date="2014" name="Int. J. Syst. Evol. Microbiol.">
        <title>Complete genome sequence of Corynebacterium casei LMG S-19264T (=DSM 44701T), isolated from a smear-ripened cheese.</title>
        <authorList>
            <consortium name="US DOE Joint Genome Institute (JGI-PGF)"/>
            <person name="Walter F."/>
            <person name="Albersmeier A."/>
            <person name="Kalinowski J."/>
            <person name="Ruckert C."/>
        </authorList>
    </citation>
    <scope>NUCLEOTIDE SEQUENCE</scope>
    <source>
        <strain evidence="8">JCM 30804</strain>
    </source>
</reference>
<dbReference type="Pfam" id="PF07690">
    <property type="entry name" value="MFS_1"/>
    <property type="match status" value="1"/>
</dbReference>
<dbReference type="GO" id="GO:0016020">
    <property type="term" value="C:membrane"/>
    <property type="evidence" value="ECO:0007669"/>
    <property type="project" value="UniProtKB-SubCell"/>
</dbReference>
<evidence type="ECO:0000256" key="6">
    <source>
        <dbReference type="SAM" id="Phobius"/>
    </source>
</evidence>
<feature type="domain" description="Major facilitator superfamily (MFS) profile" evidence="7">
    <location>
        <begin position="17"/>
        <end position="397"/>
    </location>
</feature>
<feature type="transmembrane region" description="Helical" evidence="6">
    <location>
        <begin position="148"/>
        <end position="171"/>
    </location>
</feature>
<evidence type="ECO:0000313" key="8">
    <source>
        <dbReference type="EMBL" id="GGI67064.1"/>
    </source>
</evidence>
<dbReference type="Gene3D" id="1.20.1250.20">
    <property type="entry name" value="MFS general substrate transporter like domains"/>
    <property type="match status" value="1"/>
</dbReference>
<feature type="transmembrane region" description="Helical" evidence="6">
    <location>
        <begin position="374"/>
        <end position="393"/>
    </location>
</feature>
<feature type="transmembrane region" description="Helical" evidence="6">
    <location>
        <begin position="226"/>
        <end position="246"/>
    </location>
</feature>
<proteinExistence type="predicted"/>
<feature type="transmembrane region" description="Helical" evidence="6">
    <location>
        <begin position="114"/>
        <end position="136"/>
    </location>
</feature>
<sequence length="412" mass="44610">MHKPQNEQTAKSILGITLLVTLISVAGIALPYPILAPLFAEGTSPLTQFLGLPKELLFGIVLAIYPLGIIIGSSVIGSLSDHWGRRRILGYTLIGTAISYGLTGIAAVSGDFLLFILARLLTGICEGNIAIARAIAADLHPTIDKTRSFSLISAMGYGGYLLGPLAGGQLAFAGPGLVFYCAGLACFLCGILSFWLLPKSLDKKVLNAEAKSSFVLLKDPKLRRFFTLYLCLTLGVNIYYEFYPLWLVNIHEYGPIGISWATIFLTSCMILTSVAFNPKLQRRYSHAQAGILGMMMFAFALLFVPLFSSIQFLVCFALMGAGIAIFNGFLPAYISTAYAHRAQGQLMGMLVTIFCIGNVLAAIVGSLLSLIQVQWALICGAFVVLIACAIFYHGHFKASLWYRESEQTKASE</sequence>
<dbReference type="RefSeq" id="WP_188916592.1">
    <property type="nucleotide sequence ID" value="NZ_BMPZ01000001.1"/>
</dbReference>
<feature type="transmembrane region" description="Helical" evidence="6">
    <location>
        <begin position="56"/>
        <end position="76"/>
    </location>
</feature>
<keyword evidence="9" id="KW-1185">Reference proteome</keyword>
<evidence type="ECO:0000313" key="9">
    <source>
        <dbReference type="Proteomes" id="UP000613743"/>
    </source>
</evidence>
<dbReference type="PANTHER" id="PTHR23504">
    <property type="entry name" value="MAJOR FACILITATOR SUPERFAMILY DOMAIN-CONTAINING PROTEIN 10"/>
    <property type="match status" value="1"/>
</dbReference>
<reference evidence="8" key="2">
    <citation type="submission" date="2020-09" db="EMBL/GenBank/DDBJ databases">
        <authorList>
            <person name="Sun Q."/>
            <person name="Ohkuma M."/>
        </authorList>
    </citation>
    <scope>NUCLEOTIDE SEQUENCE</scope>
    <source>
        <strain evidence="8">JCM 30804</strain>
    </source>
</reference>
<dbReference type="PANTHER" id="PTHR23504:SF15">
    <property type="entry name" value="MAJOR FACILITATOR SUPERFAMILY (MFS) PROFILE DOMAIN-CONTAINING PROTEIN"/>
    <property type="match status" value="1"/>
</dbReference>
<feature type="transmembrane region" description="Helical" evidence="6">
    <location>
        <begin position="346"/>
        <end position="368"/>
    </location>
</feature>
<protein>
    <submittedName>
        <fullName evidence="8">Tetracycline resistance MFS efflux pump</fullName>
    </submittedName>
</protein>
<dbReference type="EMBL" id="BMPZ01000001">
    <property type="protein sequence ID" value="GGI67064.1"/>
    <property type="molecule type" value="Genomic_DNA"/>
</dbReference>
<feature type="transmembrane region" description="Helical" evidence="6">
    <location>
        <begin position="258"/>
        <end position="277"/>
    </location>
</feature>
<dbReference type="PRINTS" id="PR01035">
    <property type="entry name" value="TCRTETA"/>
</dbReference>
<dbReference type="AlphaFoldDB" id="A0A917JHE0"/>
<dbReference type="Proteomes" id="UP000613743">
    <property type="component" value="Unassembled WGS sequence"/>
</dbReference>
<evidence type="ECO:0000256" key="5">
    <source>
        <dbReference type="ARBA" id="ARBA00023136"/>
    </source>
</evidence>
<name>A0A917JHE0_9GAMM</name>
<gene>
    <name evidence="8" type="ORF">GCM10009332_00030</name>
</gene>
<feature type="transmembrane region" description="Helical" evidence="6">
    <location>
        <begin position="177"/>
        <end position="197"/>
    </location>
</feature>
<dbReference type="PROSITE" id="PS50850">
    <property type="entry name" value="MFS"/>
    <property type="match status" value="1"/>
</dbReference>
<feature type="transmembrane region" description="Helical" evidence="6">
    <location>
        <begin position="284"/>
        <end position="304"/>
    </location>
</feature>
<evidence type="ECO:0000256" key="2">
    <source>
        <dbReference type="ARBA" id="ARBA00022448"/>
    </source>
</evidence>
<feature type="transmembrane region" description="Helical" evidence="6">
    <location>
        <begin position="310"/>
        <end position="334"/>
    </location>
</feature>
<accession>A0A917JHE0</accession>
<organism evidence="8 9">
    <name type="scientific">Shewanella gelidii</name>
    <dbReference type="NCBI Taxonomy" id="1642821"/>
    <lineage>
        <taxon>Bacteria</taxon>
        <taxon>Pseudomonadati</taxon>
        <taxon>Pseudomonadota</taxon>
        <taxon>Gammaproteobacteria</taxon>
        <taxon>Alteromonadales</taxon>
        <taxon>Shewanellaceae</taxon>
        <taxon>Shewanella</taxon>
    </lineage>
</organism>
<dbReference type="InterPro" id="IPR001958">
    <property type="entry name" value="Tet-R_TetA/multi-R_MdtG-like"/>
</dbReference>
<comment type="caution">
    <text evidence="8">The sequence shown here is derived from an EMBL/GenBank/DDBJ whole genome shotgun (WGS) entry which is preliminary data.</text>
</comment>
<evidence type="ECO:0000256" key="3">
    <source>
        <dbReference type="ARBA" id="ARBA00022692"/>
    </source>
</evidence>
<dbReference type="SUPFAM" id="SSF103473">
    <property type="entry name" value="MFS general substrate transporter"/>
    <property type="match status" value="1"/>
</dbReference>
<dbReference type="InterPro" id="IPR036259">
    <property type="entry name" value="MFS_trans_sf"/>
</dbReference>
<dbReference type="GO" id="GO:0022857">
    <property type="term" value="F:transmembrane transporter activity"/>
    <property type="evidence" value="ECO:0007669"/>
    <property type="project" value="InterPro"/>
</dbReference>
<keyword evidence="2" id="KW-0813">Transport</keyword>
<keyword evidence="3 6" id="KW-0812">Transmembrane</keyword>
<evidence type="ECO:0000256" key="4">
    <source>
        <dbReference type="ARBA" id="ARBA00022989"/>
    </source>
</evidence>
<feature type="transmembrane region" description="Helical" evidence="6">
    <location>
        <begin position="12"/>
        <end position="36"/>
    </location>
</feature>
<keyword evidence="4 6" id="KW-1133">Transmembrane helix</keyword>
<dbReference type="InterPro" id="IPR011701">
    <property type="entry name" value="MFS"/>
</dbReference>